<keyword evidence="2" id="KW-1133">Transmembrane helix</keyword>
<feature type="region of interest" description="Disordered" evidence="1">
    <location>
        <begin position="91"/>
        <end position="119"/>
    </location>
</feature>
<dbReference type="EMBL" id="SDIL01000141">
    <property type="protein sequence ID" value="RXK35369.1"/>
    <property type="molecule type" value="Genomic_DNA"/>
</dbReference>
<feature type="compositionally biased region" description="Basic and acidic residues" evidence="1">
    <location>
        <begin position="98"/>
        <end position="107"/>
    </location>
</feature>
<dbReference type="STRING" id="5217.A0A4Q1B9B2"/>
<comment type="caution">
    <text evidence="3">The sequence shown here is derived from an EMBL/GenBank/DDBJ whole genome shotgun (WGS) entry which is preliminary data.</text>
</comment>
<feature type="transmembrane region" description="Helical" evidence="2">
    <location>
        <begin position="33"/>
        <end position="56"/>
    </location>
</feature>
<dbReference type="AlphaFoldDB" id="A0A4Q1B9B2"/>
<protein>
    <submittedName>
        <fullName evidence="3">Uncharacterized protein</fullName>
    </submittedName>
</protein>
<feature type="transmembrane region" description="Helical" evidence="2">
    <location>
        <begin position="162"/>
        <end position="182"/>
    </location>
</feature>
<dbReference type="Proteomes" id="UP000289152">
    <property type="component" value="Unassembled WGS sequence"/>
</dbReference>
<sequence>MDIDSPPSPMLEHPHPHLSLPPLSASFPLPFRVLFLIGLAILLWAINLHLLHLLGLDPAWILDIREDPDPPPTLPLPLSTDDLELDPLRTLVPPSLSREPDTPRRSNDGISPRLGGGNEGGRPLHGPMYKLFLIYVGWVGGGWLLFRTITEADTEKMEKWRALVGVIALGVGLGIGLPTKGIGKRELIMFRR</sequence>
<accession>A0A4Q1B9B2</accession>
<evidence type="ECO:0000256" key="1">
    <source>
        <dbReference type="SAM" id="MobiDB-lite"/>
    </source>
</evidence>
<feature type="transmembrane region" description="Helical" evidence="2">
    <location>
        <begin position="132"/>
        <end position="150"/>
    </location>
</feature>
<gene>
    <name evidence="3" type="ORF">M231_07391</name>
</gene>
<dbReference type="InParanoid" id="A0A4Q1B9B2"/>
<keyword evidence="2" id="KW-0812">Transmembrane</keyword>
<evidence type="ECO:0000313" key="3">
    <source>
        <dbReference type="EMBL" id="RXK35369.1"/>
    </source>
</evidence>
<evidence type="ECO:0000256" key="2">
    <source>
        <dbReference type="SAM" id="Phobius"/>
    </source>
</evidence>
<reference evidence="3 4" key="1">
    <citation type="submission" date="2016-06" db="EMBL/GenBank/DDBJ databases">
        <title>Evolution of pathogenesis and genome organization in the Tremellales.</title>
        <authorList>
            <person name="Cuomo C."/>
            <person name="Litvintseva A."/>
            <person name="Heitman J."/>
            <person name="Chen Y."/>
            <person name="Sun S."/>
            <person name="Springer D."/>
            <person name="Dromer F."/>
            <person name="Young S."/>
            <person name="Zeng Q."/>
            <person name="Chapman S."/>
            <person name="Gujja S."/>
            <person name="Saif S."/>
            <person name="Birren B."/>
        </authorList>
    </citation>
    <scope>NUCLEOTIDE SEQUENCE [LARGE SCALE GENOMIC DNA]</scope>
    <source>
        <strain evidence="3 4">ATCC 28783</strain>
    </source>
</reference>
<name>A0A4Q1B9B2_TREME</name>
<keyword evidence="4" id="KW-1185">Reference proteome</keyword>
<keyword evidence="2" id="KW-0472">Membrane</keyword>
<evidence type="ECO:0000313" key="4">
    <source>
        <dbReference type="Proteomes" id="UP000289152"/>
    </source>
</evidence>
<organism evidence="3 4">
    <name type="scientific">Tremella mesenterica</name>
    <name type="common">Jelly fungus</name>
    <dbReference type="NCBI Taxonomy" id="5217"/>
    <lineage>
        <taxon>Eukaryota</taxon>
        <taxon>Fungi</taxon>
        <taxon>Dikarya</taxon>
        <taxon>Basidiomycota</taxon>
        <taxon>Agaricomycotina</taxon>
        <taxon>Tremellomycetes</taxon>
        <taxon>Tremellales</taxon>
        <taxon>Tremellaceae</taxon>
        <taxon>Tremella</taxon>
    </lineage>
</organism>
<proteinExistence type="predicted"/>
<dbReference type="VEuPathDB" id="FungiDB:TREMEDRAFT_42677"/>